<dbReference type="EMBL" id="BKCJ011326768">
    <property type="protein sequence ID" value="GFD21021.1"/>
    <property type="molecule type" value="Genomic_DNA"/>
</dbReference>
<comment type="caution">
    <text evidence="2">The sequence shown here is derived from an EMBL/GenBank/DDBJ whole genome shotgun (WGS) entry which is preliminary data.</text>
</comment>
<feature type="region of interest" description="Disordered" evidence="1">
    <location>
        <begin position="1"/>
        <end position="77"/>
    </location>
</feature>
<feature type="compositionally biased region" description="Basic and acidic residues" evidence="1">
    <location>
        <begin position="19"/>
        <end position="34"/>
    </location>
</feature>
<feature type="compositionally biased region" description="Acidic residues" evidence="1">
    <location>
        <begin position="58"/>
        <end position="77"/>
    </location>
</feature>
<dbReference type="AlphaFoldDB" id="A0A699UH04"/>
<proteinExistence type="predicted"/>
<evidence type="ECO:0000313" key="2">
    <source>
        <dbReference type="EMBL" id="GFD21021.1"/>
    </source>
</evidence>
<accession>A0A699UH04</accession>
<name>A0A699UH04_TANCI</name>
<feature type="compositionally biased region" description="Acidic residues" evidence="1">
    <location>
        <begin position="36"/>
        <end position="50"/>
    </location>
</feature>
<evidence type="ECO:0000256" key="1">
    <source>
        <dbReference type="SAM" id="MobiDB-lite"/>
    </source>
</evidence>
<gene>
    <name evidence="2" type="ORF">Tci_892990</name>
</gene>
<sequence length="77" mass="9229">KKNVTKKPTSDEFDDEQEDRLTRRRPTDKEHSNEELCTEYEAHDDEYVHDDDEKHDDANEEMNDDEVKDDQVMDDAE</sequence>
<reference evidence="2" key="1">
    <citation type="journal article" date="2019" name="Sci. Rep.">
        <title>Draft genome of Tanacetum cinerariifolium, the natural source of mosquito coil.</title>
        <authorList>
            <person name="Yamashiro T."/>
            <person name="Shiraishi A."/>
            <person name="Satake H."/>
            <person name="Nakayama K."/>
        </authorList>
    </citation>
    <scope>NUCLEOTIDE SEQUENCE</scope>
</reference>
<feature type="non-terminal residue" evidence="2">
    <location>
        <position position="77"/>
    </location>
</feature>
<feature type="non-terminal residue" evidence="2">
    <location>
        <position position="1"/>
    </location>
</feature>
<organism evidence="2">
    <name type="scientific">Tanacetum cinerariifolium</name>
    <name type="common">Dalmatian daisy</name>
    <name type="synonym">Chrysanthemum cinerariifolium</name>
    <dbReference type="NCBI Taxonomy" id="118510"/>
    <lineage>
        <taxon>Eukaryota</taxon>
        <taxon>Viridiplantae</taxon>
        <taxon>Streptophyta</taxon>
        <taxon>Embryophyta</taxon>
        <taxon>Tracheophyta</taxon>
        <taxon>Spermatophyta</taxon>
        <taxon>Magnoliopsida</taxon>
        <taxon>eudicotyledons</taxon>
        <taxon>Gunneridae</taxon>
        <taxon>Pentapetalae</taxon>
        <taxon>asterids</taxon>
        <taxon>campanulids</taxon>
        <taxon>Asterales</taxon>
        <taxon>Asteraceae</taxon>
        <taxon>Asteroideae</taxon>
        <taxon>Anthemideae</taxon>
        <taxon>Anthemidinae</taxon>
        <taxon>Tanacetum</taxon>
    </lineage>
</organism>
<protein>
    <submittedName>
        <fullName evidence="2">Uncharacterized protein</fullName>
    </submittedName>
</protein>